<name>A0ABW5DN14_9PROT</name>
<sequence>MNPRHHPTEDLLLDYATGALAEAPSLLIATHLTYCSACRGEVKRLEAVGGALVEQLPATAVTTSLDSLFARLDEPAPAESAPPPVQPGYEWAPVPLRPYLPQVPWRSFLPGMTQIPLGAEGGSLRILRVQAGRAMPKHTHNGRELTAVLKGGFSDGGKDYFPGDLAIAGDDDLHTPTAHDDGECICLYLIEGRLKLPGWLGLLLNRFIPH</sequence>
<dbReference type="NCBIfam" id="TIGR02451">
    <property type="entry name" value="anti_sig_ChrR"/>
    <property type="match status" value="1"/>
</dbReference>
<comment type="caution">
    <text evidence="2">The sequence shown here is derived from an EMBL/GenBank/DDBJ whole genome shotgun (WGS) entry which is preliminary data.</text>
</comment>
<dbReference type="Proteomes" id="UP001597295">
    <property type="component" value="Unassembled WGS sequence"/>
</dbReference>
<dbReference type="InterPro" id="IPR012807">
    <property type="entry name" value="Anti-sigma_ChrR"/>
</dbReference>
<dbReference type="InterPro" id="IPR014710">
    <property type="entry name" value="RmlC-like_jellyroll"/>
</dbReference>
<dbReference type="InterPro" id="IPR025979">
    <property type="entry name" value="ChrR-like_cupin_dom"/>
</dbReference>
<dbReference type="CDD" id="cd20301">
    <property type="entry name" value="cupin_ChrR"/>
    <property type="match status" value="1"/>
</dbReference>
<keyword evidence="3" id="KW-1185">Reference proteome</keyword>
<dbReference type="SUPFAM" id="SSF51182">
    <property type="entry name" value="RmlC-like cupins"/>
    <property type="match status" value="1"/>
</dbReference>
<accession>A0ABW5DN14</accession>
<evidence type="ECO:0000259" key="1">
    <source>
        <dbReference type="Pfam" id="PF12973"/>
    </source>
</evidence>
<evidence type="ECO:0000313" key="2">
    <source>
        <dbReference type="EMBL" id="MFD2262130.1"/>
    </source>
</evidence>
<dbReference type="RefSeq" id="WP_379875044.1">
    <property type="nucleotide sequence ID" value="NZ_JBHUIP010000003.1"/>
</dbReference>
<protein>
    <submittedName>
        <fullName evidence="2">ChrR family anti-sigma-E factor</fullName>
    </submittedName>
</protein>
<dbReference type="EMBL" id="JBHUIP010000003">
    <property type="protein sequence ID" value="MFD2262130.1"/>
    <property type="molecule type" value="Genomic_DNA"/>
</dbReference>
<gene>
    <name evidence="2" type="ORF">ACFSM5_04470</name>
</gene>
<reference evidence="3" key="1">
    <citation type="journal article" date="2019" name="Int. J. Syst. Evol. Microbiol.">
        <title>The Global Catalogue of Microorganisms (GCM) 10K type strain sequencing project: providing services to taxonomists for standard genome sequencing and annotation.</title>
        <authorList>
            <consortium name="The Broad Institute Genomics Platform"/>
            <consortium name="The Broad Institute Genome Sequencing Center for Infectious Disease"/>
            <person name="Wu L."/>
            <person name="Ma J."/>
        </authorList>
    </citation>
    <scope>NUCLEOTIDE SEQUENCE [LARGE SCALE GENOMIC DNA]</scope>
    <source>
        <strain evidence="3">CGMCC 1.19062</strain>
    </source>
</reference>
<dbReference type="Pfam" id="PF12973">
    <property type="entry name" value="Cupin_7"/>
    <property type="match status" value="1"/>
</dbReference>
<dbReference type="InterPro" id="IPR041916">
    <property type="entry name" value="Anti_sigma_zinc_sf"/>
</dbReference>
<organism evidence="2 3">
    <name type="scientific">Lacibacterium aquatile</name>
    <dbReference type="NCBI Taxonomy" id="1168082"/>
    <lineage>
        <taxon>Bacteria</taxon>
        <taxon>Pseudomonadati</taxon>
        <taxon>Pseudomonadota</taxon>
        <taxon>Alphaproteobacteria</taxon>
        <taxon>Rhodospirillales</taxon>
        <taxon>Rhodospirillaceae</taxon>
    </lineage>
</organism>
<evidence type="ECO:0000313" key="3">
    <source>
        <dbReference type="Proteomes" id="UP001597295"/>
    </source>
</evidence>
<dbReference type="InterPro" id="IPR011051">
    <property type="entry name" value="RmlC_Cupin_sf"/>
</dbReference>
<feature type="domain" description="ChrR-like cupin" evidence="1">
    <location>
        <begin position="102"/>
        <end position="186"/>
    </location>
</feature>
<dbReference type="Gene3D" id="2.60.120.10">
    <property type="entry name" value="Jelly Rolls"/>
    <property type="match status" value="1"/>
</dbReference>
<proteinExistence type="predicted"/>
<dbReference type="Gene3D" id="1.10.10.1320">
    <property type="entry name" value="Anti-sigma factor, zinc-finger domain"/>
    <property type="match status" value="1"/>
</dbReference>